<organism evidence="7 8">
    <name type="scientific">Nocardioides taihuensis</name>
    <dbReference type="NCBI Taxonomy" id="1835606"/>
    <lineage>
        <taxon>Bacteria</taxon>
        <taxon>Bacillati</taxon>
        <taxon>Actinomycetota</taxon>
        <taxon>Actinomycetes</taxon>
        <taxon>Propionibacteriales</taxon>
        <taxon>Nocardioidaceae</taxon>
        <taxon>Nocardioides</taxon>
    </lineage>
</organism>
<dbReference type="SUPFAM" id="SSF55781">
    <property type="entry name" value="GAF domain-like"/>
    <property type="match status" value="1"/>
</dbReference>
<evidence type="ECO:0000256" key="3">
    <source>
        <dbReference type="ARBA" id="ARBA00023163"/>
    </source>
</evidence>
<proteinExistence type="predicted"/>
<feature type="domain" description="IclR-ED" evidence="6">
    <location>
        <begin position="70"/>
        <end position="248"/>
    </location>
</feature>
<evidence type="ECO:0000256" key="4">
    <source>
        <dbReference type="SAM" id="MobiDB-lite"/>
    </source>
</evidence>
<evidence type="ECO:0000313" key="7">
    <source>
        <dbReference type="EMBL" id="MFC5176217.1"/>
    </source>
</evidence>
<sequence>MPDPAASGTQAVDRAALLVSTVVLAAEPLASAELAEETGLPRSTTSRLLTALERTELLQRDDSGSYVAGPLFWLYASRHDPWAEIARLARPVMEEIGEETGETVNLGMARANRVVHVAQVDSRFLLGTRDWTELDVPPHASALGKVLYAAGVLPLPRRRPERVTERTLADLDALRRELVGVRERGWAATVDELEVGLTGVAVPVHGDRGEVVAALGVSGPTQRLAGRLEPTGALLADAAGQLSDLLGGSPRTRPETTRKEGVA</sequence>
<dbReference type="PROSITE" id="PS51077">
    <property type="entry name" value="HTH_ICLR"/>
    <property type="match status" value="1"/>
</dbReference>
<dbReference type="PANTHER" id="PTHR30136">
    <property type="entry name" value="HELIX-TURN-HELIX TRANSCRIPTIONAL REGULATOR, ICLR FAMILY"/>
    <property type="match status" value="1"/>
</dbReference>
<keyword evidence="2" id="KW-0238">DNA-binding</keyword>
<dbReference type="RefSeq" id="WP_378588254.1">
    <property type="nucleotide sequence ID" value="NZ_JBHSKD010000007.1"/>
</dbReference>
<gene>
    <name evidence="7" type="ORF">ACFPGP_06010</name>
</gene>
<dbReference type="SUPFAM" id="SSF46785">
    <property type="entry name" value="Winged helix' DNA-binding domain"/>
    <property type="match status" value="1"/>
</dbReference>
<dbReference type="InterPro" id="IPR036390">
    <property type="entry name" value="WH_DNA-bd_sf"/>
</dbReference>
<dbReference type="InterPro" id="IPR050707">
    <property type="entry name" value="HTH_MetabolicPath_Reg"/>
</dbReference>
<evidence type="ECO:0000256" key="2">
    <source>
        <dbReference type="ARBA" id="ARBA00023125"/>
    </source>
</evidence>
<evidence type="ECO:0000313" key="8">
    <source>
        <dbReference type="Proteomes" id="UP001596087"/>
    </source>
</evidence>
<dbReference type="EMBL" id="JBHSKD010000007">
    <property type="protein sequence ID" value="MFC5176217.1"/>
    <property type="molecule type" value="Genomic_DNA"/>
</dbReference>
<dbReference type="Gene3D" id="1.10.10.10">
    <property type="entry name" value="Winged helix-like DNA-binding domain superfamily/Winged helix DNA-binding domain"/>
    <property type="match status" value="1"/>
</dbReference>
<feature type="compositionally biased region" description="Basic and acidic residues" evidence="4">
    <location>
        <begin position="252"/>
        <end position="263"/>
    </location>
</feature>
<dbReference type="Pfam" id="PF01614">
    <property type="entry name" value="IclR_C"/>
    <property type="match status" value="1"/>
</dbReference>
<keyword evidence="8" id="KW-1185">Reference proteome</keyword>
<accession>A0ABW0BGS1</accession>
<feature type="region of interest" description="Disordered" evidence="4">
    <location>
        <begin position="244"/>
        <end position="263"/>
    </location>
</feature>
<dbReference type="InterPro" id="IPR036388">
    <property type="entry name" value="WH-like_DNA-bd_sf"/>
</dbReference>
<protein>
    <submittedName>
        <fullName evidence="7">IclR family transcriptional regulator</fullName>
    </submittedName>
</protein>
<feature type="domain" description="HTH iclR-type" evidence="5">
    <location>
        <begin position="9"/>
        <end position="70"/>
    </location>
</feature>
<comment type="caution">
    <text evidence="7">The sequence shown here is derived from an EMBL/GenBank/DDBJ whole genome shotgun (WGS) entry which is preliminary data.</text>
</comment>
<dbReference type="PROSITE" id="PS51078">
    <property type="entry name" value="ICLR_ED"/>
    <property type="match status" value="1"/>
</dbReference>
<name>A0ABW0BGS1_9ACTN</name>
<keyword evidence="1" id="KW-0805">Transcription regulation</keyword>
<evidence type="ECO:0000259" key="5">
    <source>
        <dbReference type="PROSITE" id="PS51077"/>
    </source>
</evidence>
<dbReference type="Proteomes" id="UP001596087">
    <property type="component" value="Unassembled WGS sequence"/>
</dbReference>
<reference evidence="8" key="1">
    <citation type="journal article" date="2019" name="Int. J. Syst. Evol. Microbiol.">
        <title>The Global Catalogue of Microorganisms (GCM) 10K type strain sequencing project: providing services to taxonomists for standard genome sequencing and annotation.</title>
        <authorList>
            <consortium name="The Broad Institute Genomics Platform"/>
            <consortium name="The Broad Institute Genome Sequencing Center for Infectious Disease"/>
            <person name="Wu L."/>
            <person name="Ma J."/>
        </authorList>
    </citation>
    <scope>NUCLEOTIDE SEQUENCE [LARGE SCALE GENOMIC DNA]</scope>
    <source>
        <strain evidence="8">DFY41</strain>
    </source>
</reference>
<dbReference type="SMART" id="SM00346">
    <property type="entry name" value="HTH_ICLR"/>
    <property type="match status" value="1"/>
</dbReference>
<dbReference type="InterPro" id="IPR029016">
    <property type="entry name" value="GAF-like_dom_sf"/>
</dbReference>
<dbReference type="Pfam" id="PF09339">
    <property type="entry name" value="HTH_IclR"/>
    <property type="match status" value="1"/>
</dbReference>
<evidence type="ECO:0000259" key="6">
    <source>
        <dbReference type="PROSITE" id="PS51078"/>
    </source>
</evidence>
<dbReference type="Gene3D" id="3.30.450.40">
    <property type="match status" value="1"/>
</dbReference>
<dbReference type="InterPro" id="IPR014757">
    <property type="entry name" value="Tscrpt_reg_IclR_C"/>
</dbReference>
<dbReference type="InterPro" id="IPR005471">
    <property type="entry name" value="Tscrpt_reg_IclR_N"/>
</dbReference>
<keyword evidence="3" id="KW-0804">Transcription</keyword>
<dbReference type="PANTHER" id="PTHR30136:SF24">
    <property type="entry name" value="HTH-TYPE TRANSCRIPTIONAL REPRESSOR ALLR"/>
    <property type="match status" value="1"/>
</dbReference>
<evidence type="ECO:0000256" key="1">
    <source>
        <dbReference type="ARBA" id="ARBA00023015"/>
    </source>
</evidence>